<evidence type="ECO:0000256" key="2">
    <source>
        <dbReference type="ARBA" id="ARBA00012695"/>
    </source>
</evidence>
<organism evidence="11 12">
    <name type="scientific">Alicyclobacillus acidoterrestris (strain ATCC 49025 / DSM 3922 / CIP 106132 / NCIMB 13137 / GD3B)</name>
    <dbReference type="NCBI Taxonomy" id="1356854"/>
    <lineage>
        <taxon>Bacteria</taxon>
        <taxon>Bacillati</taxon>
        <taxon>Bacillota</taxon>
        <taxon>Bacilli</taxon>
        <taxon>Bacillales</taxon>
        <taxon>Alicyclobacillaceae</taxon>
        <taxon>Alicyclobacillus</taxon>
    </lineage>
</organism>
<proteinExistence type="predicted"/>
<dbReference type="STRING" id="1356854.N007_10255"/>
<feature type="binding site" evidence="9">
    <location>
        <position position="286"/>
    </location>
    <ligand>
        <name>substrate</name>
    </ligand>
</feature>
<dbReference type="PANTHER" id="PTHR13914:SF0">
    <property type="entry name" value="PROLINE DEHYDROGENASE 1, MITOCHONDRIAL"/>
    <property type="match status" value="1"/>
</dbReference>
<evidence type="ECO:0000256" key="6">
    <source>
        <dbReference type="ARBA" id="ARBA00023002"/>
    </source>
</evidence>
<dbReference type="EC" id="1.5.5.2" evidence="2"/>
<keyword evidence="3" id="KW-0285">Flavoprotein</keyword>
<reference evidence="12" key="1">
    <citation type="journal article" date="2022" name="G3 (Bethesda)">
        <title>Unveiling the complete genome sequence of Alicyclobacillus acidoterrestris DSM 3922T, a taint-producing strain.</title>
        <authorList>
            <person name="Leonardo I.C."/>
            <person name="Barreto Crespo M.T."/>
            <person name="Gaspar F.B."/>
        </authorList>
    </citation>
    <scope>NUCLEOTIDE SEQUENCE [LARGE SCALE GENOMIC DNA]</scope>
    <source>
        <strain evidence="12">DSM 3922</strain>
    </source>
</reference>
<dbReference type="OrthoDB" id="9773461at2"/>
<feature type="binding site" evidence="9">
    <location>
        <position position="287"/>
    </location>
    <ligand>
        <name>substrate</name>
    </ligand>
</feature>
<dbReference type="AlphaFoldDB" id="T0CZA4"/>
<keyword evidence="7" id="KW-0642">Proline metabolism</keyword>
<dbReference type="GO" id="GO:0010133">
    <property type="term" value="P:L-proline catabolic process to L-glutamate"/>
    <property type="evidence" value="ECO:0007669"/>
    <property type="project" value="InterPro"/>
</dbReference>
<dbReference type="eggNOG" id="COG0506">
    <property type="taxonomic scope" value="Bacteria"/>
</dbReference>
<name>T0CZA4_ALIAG</name>
<feature type="binding site" evidence="10">
    <location>
        <position position="161"/>
    </location>
    <ligand>
        <name>FAD</name>
        <dbReference type="ChEBI" id="CHEBI:57692"/>
    </ligand>
</feature>
<dbReference type="RefSeq" id="WP_021297105.1">
    <property type="nucleotide sequence ID" value="NZ_AURB01000145.1"/>
</dbReference>
<dbReference type="PIRSF" id="PIRSF000196">
    <property type="entry name" value="Pro_dehydrog"/>
    <property type="match status" value="1"/>
</dbReference>
<evidence type="ECO:0000256" key="9">
    <source>
        <dbReference type="PIRSR" id="PIRSR000196-1"/>
    </source>
</evidence>
<evidence type="ECO:0000313" key="11">
    <source>
        <dbReference type="EMBL" id="UNO50369.1"/>
    </source>
</evidence>
<dbReference type="GO" id="GO:0004657">
    <property type="term" value="F:proline dehydrogenase activity"/>
    <property type="evidence" value="ECO:0007669"/>
    <property type="project" value="UniProtKB-EC"/>
</dbReference>
<evidence type="ECO:0000256" key="8">
    <source>
        <dbReference type="ARBA" id="ARBA00048779"/>
    </source>
</evidence>
<feature type="binding site" evidence="10">
    <location>
        <position position="133"/>
    </location>
    <ligand>
        <name>FAD</name>
        <dbReference type="ChEBI" id="CHEBI:57692"/>
    </ligand>
</feature>
<dbReference type="Pfam" id="PF01619">
    <property type="entry name" value="Pro_dh"/>
    <property type="match status" value="1"/>
</dbReference>
<dbReference type="SUPFAM" id="SSF51730">
    <property type="entry name" value="FAD-linked oxidoreductase"/>
    <property type="match status" value="1"/>
</dbReference>
<protein>
    <recommendedName>
        <fullName evidence="2">proline dehydrogenase</fullName>
        <ecNumber evidence="2">1.5.5.2</ecNumber>
    </recommendedName>
</protein>
<dbReference type="InterPro" id="IPR015659">
    <property type="entry name" value="Proline_oxidase"/>
</dbReference>
<evidence type="ECO:0000256" key="3">
    <source>
        <dbReference type="ARBA" id="ARBA00022630"/>
    </source>
</evidence>
<evidence type="ECO:0000256" key="1">
    <source>
        <dbReference type="ARBA" id="ARBA00004739"/>
    </source>
</evidence>
<dbReference type="InterPro" id="IPR029041">
    <property type="entry name" value="FAD-linked_oxidoreductase-like"/>
</dbReference>
<evidence type="ECO:0000313" key="12">
    <source>
        <dbReference type="Proteomes" id="UP000829401"/>
    </source>
</evidence>
<dbReference type="Gene3D" id="3.20.20.220">
    <property type="match status" value="1"/>
</dbReference>
<accession>A0A9E6ZR56</accession>
<feature type="binding site" evidence="9">
    <location>
        <position position="98"/>
    </location>
    <ligand>
        <name>substrate</name>
    </ligand>
</feature>
<keyword evidence="5 10" id="KW-0274">FAD</keyword>
<keyword evidence="12" id="KW-1185">Reference proteome</keyword>
<keyword evidence="6" id="KW-0560">Oxidoreductase</keyword>
<keyword evidence="4 10" id="KW-0547">Nucleotide-binding</keyword>
<comment type="catalytic activity">
    <reaction evidence="8">
        <text>L-proline + a quinone = (S)-1-pyrroline-5-carboxylate + a quinol + H(+)</text>
        <dbReference type="Rhea" id="RHEA:23784"/>
        <dbReference type="ChEBI" id="CHEBI:15378"/>
        <dbReference type="ChEBI" id="CHEBI:17388"/>
        <dbReference type="ChEBI" id="CHEBI:24646"/>
        <dbReference type="ChEBI" id="CHEBI:60039"/>
        <dbReference type="ChEBI" id="CHEBI:132124"/>
        <dbReference type="EC" id="1.5.5.2"/>
    </reaction>
</comment>
<dbReference type="PANTHER" id="PTHR13914">
    <property type="entry name" value="PROLINE OXIDASE"/>
    <property type="match status" value="1"/>
</dbReference>
<accession>T0CZA4</accession>
<evidence type="ECO:0000256" key="4">
    <source>
        <dbReference type="ARBA" id="ARBA00022741"/>
    </source>
</evidence>
<dbReference type="EMBL" id="CP080467">
    <property type="protein sequence ID" value="UNO50369.1"/>
    <property type="molecule type" value="Genomic_DNA"/>
</dbReference>
<feature type="binding site" evidence="10">
    <location>
        <begin position="224"/>
        <end position="225"/>
    </location>
    <ligand>
        <name>FAD</name>
        <dbReference type="ChEBI" id="CHEBI:57692"/>
    </ligand>
</feature>
<comment type="cofactor">
    <cofactor evidence="10">
        <name>FAD</name>
        <dbReference type="ChEBI" id="CHEBI:57692"/>
    </cofactor>
    <text evidence="10">Binds 1 FAD per subunit.</text>
</comment>
<dbReference type="GO" id="GO:0000166">
    <property type="term" value="F:nucleotide binding"/>
    <property type="evidence" value="ECO:0007669"/>
    <property type="project" value="UniProtKB-KW"/>
</dbReference>
<feature type="binding site" evidence="10">
    <location>
        <begin position="185"/>
        <end position="187"/>
    </location>
    <ligand>
        <name>FAD</name>
        <dbReference type="ChEBI" id="CHEBI:57692"/>
    </ligand>
</feature>
<comment type="pathway">
    <text evidence="1">Amino-acid degradation; L-proline degradation into L-glutamate; L-glutamate from L-proline: step 1/2.</text>
</comment>
<evidence type="ECO:0000256" key="10">
    <source>
        <dbReference type="PIRSR" id="PIRSR000196-2"/>
    </source>
</evidence>
<dbReference type="InterPro" id="IPR002872">
    <property type="entry name" value="Proline_DH_dom"/>
</dbReference>
<dbReference type="InterPro" id="IPR008219">
    <property type="entry name" value="PRODH_bac_arc"/>
</dbReference>
<gene>
    <name evidence="11" type="ORF">K1I37_07820</name>
</gene>
<dbReference type="Proteomes" id="UP000829401">
    <property type="component" value="Chromosome"/>
</dbReference>
<dbReference type="KEGG" id="aaco:K1I37_07820"/>
<evidence type="ECO:0000256" key="5">
    <source>
        <dbReference type="ARBA" id="ARBA00022827"/>
    </source>
</evidence>
<sequence>MEEALRSFFLRLAQNQAMIGWAKRYGLRFGANRFVAGETIESAIAAVAELNRQGIAVTLDHLGEFVADEAEARAAADYCVKTLEAIHSASVDSSLSLKLTQLGLDIRRELCLENIRMILDAASAYKLWVNIDMEDFSRCQATLDIFRELAASYDNVQTVIQAYLYRSLDDVKALAEMGASIRLVKGAYKEPETVAYPDKADVDGNYVRMLDVHLPSPGLTSIATHDEQIIDYAKRAIAKQGIAKDKYEFQMLYGIRTDLQQALAKEGHPVRVYVPYGDDWYGYFMRRLAERPANVEFVLKGVIHS</sequence>
<evidence type="ECO:0000256" key="7">
    <source>
        <dbReference type="ARBA" id="ARBA00023062"/>
    </source>
</evidence>
<feature type="binding site" evidence="10">
    <location>
        <position position="199"/>
    </location>
    <ligand>
        <name>FAD</name>
        <dbReference type="ChEBI" id="CHEBI:57692"/>
    </ligand>
</feature>